<accession>A0A9P0VX92</accession>
<dbReference type="AlphaFoldDB" id="A0A9P0VX92"/>
<keyword evidence="1" id="KW-0812">Transmembrane</keyword>
<feature type="transmembrane region" description="Helical" evidence="1">
    <location>
        <begin position="142"/>
        <end position="160"/>
    </location>
</feature>
<reference evidence="2" key="1">
    <citation type="submission" date="2022-03" db="EMBL/GenBank/DDBJ databases">
        <authorList>
            <person name="Legras J.-L."/>
            <person name="Devillers H."/>
            <person name="Grondin C."/>
        </authorList>
    </citation>
    <scope>NUCLEOTIDE SEQUENCE</scope>
    <source>
        <strain evidence="2">CLIB 1423</strain>
    </source>
</reference>
<evidence type="ECO:0000256" key="1">
    <source>
        <dbReference type="SAM" id="Phobius"/>
    </source>
</evidence>
<dbReference type="EMBL" id="CAKXYY010000004">
    <property type="protein sequence ID" value="CAH2351678.1"/>
    <property type="molecule type" value="Genomic_DNA"/>
</dbReference>
<evidence type="ECO:0000313" key="3">
    <source>
        <dbReference type="Proteomes" id="UP000837801"/>
    </source>
</evidence>
<protein>
    <submittedName>
        <fullName evidence="2">Uncharacterized protein</fullName>
    </submittedName>
</protein>
<organism evidence="2 3">
    <name type="scientific">[Candida] railenensis</name>
    <dbReference type="NCBI Taxonomy" id="45579"/>
    <lineage>
        <taxon>Eukaryota</taxon>
        <taxon>Fungi</taxon>
        <taxon>Dikarya</taxon>
        <taxon>Ascomycota</taxon>
        <taxon>Saccharomycotina</taxon>
        <taxon>Pichiomycetes</taxon>
        <taxon>Debaryomycetaceae</taxon>
        <taxon>Kurtzmaniella</taxon>
    </lineage>
</organism>
<sequence length="171" mass="18817">MGNALYLPLSCTRSQCPIGEPNRCLFFLIDCAAVDNKGSCVEQKRSCSVCVRGKSVHGVCNTCATLVRHSCDNTCTTVVPPAQGTKSIVTETRMVVLIEQIWGIENLVFKSGKNEIAFNISFRVVQFTVAALKIESMPNIGILYTFLLLSTIFCVAPILSNHTRLPFIELR</sequence>
<comment type="caution">
    <text evidence="2">The sequence shown here is derived from an EMBL/GenBank/DDBJ whole genome shotgun (WGS) entry which is preliminary data.</text>
</comment>
<evidence type="ECO:0000313" key="2">
    <source>
        <dbReference type="EMBL" id="CAH2351678.1"/>
    </source>
</evidence>
<keyword evidence="1" id="KW-1133">Transmembrane helix</keyword>
<name>A0A9P0VX92_9ASCO</name>
<gene>
    <name evidence="2" type="ORF">CLIB1423_04S03510</name>
</gene>
<keyword evidence="3" id="KW-1185">Reference proteome</keyword>
<proteinExistence type="predicted"/>
<dbReference type="Proteomes" id="UP000837801">
    <property type="component" value="Unassembled WGS sequence"/>
</dbReference>
<keyword evidence="1" id="KW-0472">Membrane</keyword>